<name>A0A835LPF5_9MAGN</name>
<dbReference type="Pfam" id="PF07014">
    <property type="entry name" value="Hs1pro-1_C"/>
    <property type="match status" value="1"/>
</dbReference>
<feature type="domain" description="Hs1pro-1 C-terminal" evidence="2">
    <location>
        <begin position="195"/>
        <end position="452"/>
    </location>
</feature>
<proteinExistence type="predicted"/>
<dbReference type="GO" id="GO:0020037">
    <property type="term" value="F:heme binding"/>
    <property type="evidence" value="ECO:0007669"/>
    <property type="project" value="InterPro"/>
</dbReference>
<dbReference type="InterPro" id="IPR038759">
    <property type="entry name" value="HSPRO1/HSPRO2"/>
</dbReference>
<dbReference type="SUPFAM" id="SSF140959">
    <property type="entry name" value="Indolic compounds 2,3-dioxygenase-like"/>
    <property type="match status" value="1"/>
</dbReference>
<dbReference type="PANTHER" id="PTHR34795">
    <property type="entry name" value="NEMATODE RESISTANCE PROTEIN-LIKE HSPRO1"/>
    <property type="match status" value="1"/>
</dbReference>
<evidence type="ECO:0000259" key="3">
    <source>
        <dbReference type="Pfam" id="PF07231"/>
    </source>
</evidence>
<dbReference type="InterPro" id="IPR037217">
    <property type="entry name" value="Trp/Indoleamine_2_3_dOase-like"/>
</dbReference>
<dbReference type="InterPro" id="IPR009869">
    <property type="entry name" value="HSPRO1_N"/>
</dbReference>
<feature type="compositionally biased region" description="Low complexity" evidence="1">
    <location>
        <begin position="7"/>
        <end position="32"/>
    </location>
</feature>
<sequence>MVSSEMSPKSPKLSNKPKVSVPSPLRVKDLSSSASSSSCSAYEQYLHLPELSTLWSTKEFPSWKNEPILKPALQALEISFRFISLILSDPRPYMNQREWKRRLESLTTHQIELIALLCEDDYEDVSTRGTAPIVDLSTSNGVLERDGSYAEVWRVPGASHIVSRISEASLLPRLATWQKSEDIASKIMFSIECEMRRCPYTLGLGEPNLSGKPNLEYDLICKPTDLHSLKKTQNLQNYENQNLFTIHQILESWVQVSQELLKKIVERIEVQDFEKAANDCWLLERIWKLLAEIEDLHLLMDPDDFLRLKNQLAIKSSSEPEAFCFGSNRLMEITRLSKDLKHKVPMVLNVQVDPKGGPRIQEAAMKVYHNHRNEDIGKIHLFQAFQAVESALKRFFFSYRQLIVIVMGSLEANGNRNFVSEDLSDTLSQIYSEPTYFPSLDAAKTFLEDFWRYEHGILKSNGGDKRMR</sequence>
<dbReference type="AlphaFoldDB" id="A0A835LPF5"/>
<evidence type="ECO:0000313" key="5">
    <source>
        <dbReference type="Proteomes" id="UP000631114"/>
    </source>
</evidence>
<dbReference type="Gene3D" id="1.20.58.480">
    <property type="match status" value="1"/>
</dbReference>
<dbReference type="OrthoDB" id="188455at2759"/>
<keyword evidence="5" id="KW-1185">Reference proteome</keyword>
<comment type="caution">
    <text evidence="4">The sequence shown here is derived from an EMBL/GenBank/DDBJ whole genome shotgun (WGS) entry which is preliminary data.</text>
</comment>
<organism evidence="4 5">
    <name type="scientific">Coptis chinensis</name>
    <dbReference type="NCBI Taxonomy" id="261450"/>
    <lineage>
        <taxon>Eukaryota</taxon>
        <taxon>Viridiplantae</taxon>
        <taxon>Streptophyta</taxon>
        <taxon>Embryophyta</taxon>
        <taxon>Tracheophyta</taxon>
        <taxon>Spermatophyta</taxon>
        <taxon>Magnoliopsida</taxon>
        <taxon>Ranunculales</taxon>
        <taxon>Ranunculaceae</taxon>
        <taxon>Coptidoideae</taxon>
        <taxon>Coptis</taxon>
    </lineage>
</organism>
<dbReference type="EMBL" id="JADFTS010000007">
    <property type="protein sequence ID" value="KAF9598779.1"/>
    <property type="molecule type" value="Genomic_DNA"/>
</dbReference>
<dbReference type="InterPro" id="IPR009743">
    <property type="entry name" value="Hs1pro-1_C"/>
</dbReference>
<dbReference type="GO" id="GO:0019441">
    <property type="term" value="P:L-tryptophan catabolic process to kynurenine"/>
    <property type="evidence" value="ECO:0007669"/>
    <property type="project" value="InterPro"/>
</dbReference>
<protein>
    <recommendedName>
        <fullName evidence="6">Nematode resistance protein-like HSPRO2</fullName>
    </recommendedName>
</protein>
<evidence type="ECO:0000256" key="1">
    <source>
        <dbReference type="SAM" id="MobiDB-lite"/>
    </source>
</evidence>
<evidence type="ECO:0008006" key="6">
    <source>
        <dbReference type="Google" id="ProtNLM"/>
    </source>
</evidence>
<dbReference type="PANTHER" id="PTHR34795:SF1">
    <property type="entry name" value="NEMATODE RESISTANCE PROTEIN-LIKE HSPRO1"/>
    <property type="match status" value="1"/>
</dbReference>
<gene>
    <name evidence="4" type="ORF">IFM89_031447</name>
</gene>
<feature type="region of interest" description="Disordered" evidence="1">
    <location>
        <begin position="1"/>
        <end position="32"/>
    </location>
</feature>
<reference evidence="4 5" key="1">
    <citation type="submission" date="2020-10" db="EMBL/GenBank/DDBJ databases">
        <title>The Coptis chinensis genome and diversification of protoberbering-type alkaloids.</title>
        <authorList>
            <person name="Wang B."/>
            <person name="Shu S."/>
            <person name="Song C."/>
            <person name="Liu Y."/>
        </authorList>
    </citation>
    <scope>NUCLEOTIDE SEQUENCE [LARGE SCALE GENOMIC DNA]</scope>
    <source>
        <strain evidence="4">HL-2020</strain>
        <tissue evidence="4">Leaf</tissue>
    </source>
</reference>
<feature type="domain" description="Nematode resistance protein-like HSPRO1 N-terminal" evidence="3">
    <location>
        <begin position="1"/>
        <end position="192"/>
    </location>
</feature>
<dbReference type="GO" id="GO:0006952">
    <property type="term" value="P:defense response"/>
    <property type="evidence" value="ECO:0007669"/>
    <property type="project" value="InterPro"/>
</dbReference>
<dbReference type="Pfam" id="PF07231">
    <property type="entry name" value="Hs1pro-1_N"/>
    <property type="match status" value="1"/>
</dbReference>
<evidence type="ECO:0000259" key="2">
    <source>
        <dbReference type="Pfam" id="PF07014"/>
    </source>
</evidence>
<dbReference type="GO" id="GO:0046872">
    <property type="term" value="F:metal ion binding"/>
    <property type="evidence" value="ECO:0007669"/>
    <property type="project" value="InterPro"/>
</dbReference>
<accession>A0A835LPF5</accession>
<evidence type="ECO:0000313" key="4">
    <source>
        <dbReference type="EMBL" id="KAF9598779.1"/>
    </source>
</evidence>
<dbReference type="Proteomes" id="UP000631114">
    <property type="component" value="Unassembled WGS sequence"/>
</dbReference>